<dbReference type="OrthoDB" id="184880at2759"/>
<keyword evidence="3" id="KW-1185">Reference proteome</keyword>
<name>A0A8H6VVH9_9AGAR</name>
<dbReference type="GO" id="GO:0008168">
    <property type="term" value="F:methyltransferase activity"/>
    <property type="evidence" value="ECO:0007669"/>
    <property type="project" value="UniProtKB-KW"/>
</dbReference>
<dbReference type="Proteomes" id="UP000636479">
    <property type="component" value="Unassembled WGS sequence"/>
</dbReference>
<evidence type="ECO:0000313" key="3">
    <source>
        <dbReference type="Proteomes" id="UP000636479"/>
    </source>
</evidence>
<evidence type="ECO:0000313" key="2">
    <source>
        <dbReference type="EMBL" id="KAF7295427.1"/>
    </source>
</evidence>
<reference evidence="2" key="1">
    <citation type="submission" date="2020-05" db="EMBL/GenBank/DDBJ databases">
        <title>Mycena genomes resolve the evolution of fungal bioluminescence.</title>
        <authorList>
            <person name="Tsai I.J."/>
        </authorList>
    </citation>
    <scope>NUCLEOTIDE SEQUENCE</scope>
    <source>
        <strain evidence="2">171206Taipei</strain>
    </source>
</reference>
<dbReference type="AlphaFoldDB" id="A0A8H6VVH9"/>
<dbReference type="GO" id="GO:0032259">
    <property type="term" value="P:methylation"/>
    <property type="evidence" value="ECO:0007669"/>
    <property type="project" value="UniProtKB-KW"/>
</dbReference>
<comment type="caution">
    <text evidence="2">The sequence shown here is derived from an EMBL/GenBank/DDBJ whole genome shotgun (WGS) entry which is preliminary data.</text>
</comment>
<dbReference type="Gene3D" id="3.40.50.150">
    <property type="entry name" value="Vaccinia Virus protein VP39"/>
    <property type="match status" value="1"/>
</dbReference>
<keyword evidence="2" id="KW-0808">Transferase</keyword>
<dbReference type="SUPFAM" id="SSF53335">
    <property type="entry name" value="S-adenosyl-L-methionine-dependent methyltransferases"/>
    <property type="match status" value="1"/>
</dbReference>
<organism evidence="2 3">
    <name type="scientific">Mycena indigotica</name>
    <dbReference type="NCBI Taxonomy" id="2126181"/>
    <lineage>
        <taxon>Eukaryota</taxon>
        <taxon>Fungi</taxon>
        <taxon>Dikarya</taxon>
        <taxon>Basidiomycota</taxon>
        <taxon>Agaricomycotina</taxon>
        <taxon>Agaricomycetes</taxon>
        <taxon>Agaricomycetidae</taxon>
        <taxon>Agaricales</taxon>
        <taxon>Marasmiineae</taxon>
        <taxon>Mycenaceae</taxon>
        <taxon>Mycena</taxon>
    </lineage>
</organism>
<dbReference type="RefSeq" id="XP_037216790.1">
    <property type="nucleotide sequence ID" value="XM_037367396.1"/>
</dbReference>
<keyword evidence="2" id="KW-0489">Methyltransferase</keyword>
<dbReference type="PANTHER" id="PTHR43591">
    <property type="entry name" value="METHYLTRANSFERASE"/>
    <property type="match status" value="1"/>
</dbReference>
<dbReference type="CDD" id="cd02440">
    <property type="entry name" value="AdoMet_MTases"/>
    <property type="match status" value="1"/>
</dbReference>
<gene>
    <name evidence="2" type="ORF">MIND_01082300</name>
</gene>
<dbReference type="InterPro" id="IPR029063">
    <property type="entry name" value="SAM-dependent_MTases_sf"/>
</dbReference>
<dbReference type="EMBL" id="JACAZF010000009">
    <property type="protein sequence ID" value="KAF7295427.1"/>
    <property type="molecule type" value="Genomic_DNA"/>
</dbReference>
<sequence length="295" mass="33467">MSAPLHNQNHDHITARHFHQWTGSSYPLPADAREKERLQLQHDAVKHMYEDRIILAPVEFNEEAKVLDIGTGSGTWAVELATNTPYIEITAIDIEAGCLPPVLPENVKFQLGTVLELPKKWDNRFSLVHQRCLLLGLEREKWLVALKEIYRVLQPGGWVQLGEPKLWPRDYKDYDRPCTEKLATILRAVADSKNFYADCAEDLGRMLQAVGFTNIKGEIRRQGIGAWAGEQGVAWRKNLADVFNGIETSAMDEGGFGLVNSVEEYDLLLEGFEEECDKVRGGGWEFIIYYAQKPL</sequence>
<feature type="domain" description="Methyltransferase" evidence="1">
    <location>
        <begin position="66"/>
        <end position="157"/>
    </location>
</feature>
<proteinExistence type="predicted"/>
<dbReference type="Pfam" id="PF13649">
    <property type="entry name" value="Methyltransf_25"/>
    <property type="match status" value="1"/>
</dbReference>
<accession>A0A8H6VVH9</accession>
<dbReference type="GeneID" id="59349912"/>
<dbReference type="InterPro" id="IPR041698">
    <property type="entry name" value="Methyltransf_25"/>
</dbReference>
<evidence type="ECO:0000259" key="1">
    <source>
        <dbReference type="Pfam" id="PF13649"/>
    </source>
</evidence>
<protein>
    <submittedName>
        <fullName evidence="2">S-adenosyl-L-methionine-dependent methyltransferase</fullName>
    </submittedName>
</protein>